<dbReference type="GO" id="GO:0008395">
    <property type="term" value="F:steroid hydroxylase activity"/>
    <property type="evidence" value="ECO:0007669"/>
    <property type="project" value="TreeGrafter"/>
</dbReference>
<dbReference type="PRINTS" id="PR00359">
    <property type="entry name" value="BP450"/>
</dbReference>
<dbReference type="GO" id="GO:0020037">
    <property type="term" value="F:heme binding"/>
    <property type="evidence" value="ECO:0007669"/>
    <property type="project" value="InterPro"/>
</dbReference>
<dbReference type="STRING" id="137265.SAMN05421684_5399"/>
<proteinExistence type="inferred from homology"/>
<keyword evidence="4" id="KW-1185">Reference proteome</keyword>
<sequence length="413" mass="45867">MELTAPPDETLVDLADIDLYGARGFTVRDLHPTWRTLRVNAPVWWHDRPGETGFWCVTKHADCERVVKDHRTFSSEEGTILASVGVGDSAGGQTITLTDPPEHALIRVPAMRTLGHAMVQRRAPAIRERLVELLRPCAAGEVDFAHLMRRLPMVLAGEFMDIPERHWDDIALWAGACVAPEDPAYALGNSPAQTLRLAHHHLFAVFRELVRQRRAKPGDDLVSVLIGVTDGLTGEGKPLDDWRVLLNCYSFILGANTTTPNVASHTLLALTERPGLWAQLDERALPGLVEEGIRWTSPTHHLVRRATVDTRIGAAEIKAGDWIAAWVASANRDEDVFDDPFTFDIRRSPNKHLGFGGGPHYCIGAPMSRLVLTMLFEELLRRYAVIELTGPLVHLHSNWINGLVSMPVKAIPR</sequence>
<dbReference type="GO" id="GO:0036199">
    <property type="term" value="F:cholest-4-en-3-one 26-monooxygenase activity"/>
    <property type="evidence" value="ECO:0007669"/>
    <property type="project" value="TreeGrafter"/>
</dbReference>
<dbReference type="Proteomes" id="UP000199632">
    <property type="component" value="Unassembled WGS sequence"/>
</dbReference>
<dbReference type="AlphaFoldDB" id="A0A1H3TA21"/>
<dbReference type="OrthoDB" id="4156795at2"/>
<dbReference type="GO" id="GO:0005506">
    <property type="term" value="F:iron ion binding"/>
    <property type="evidence" value="ECO:0007669"/>
    <property type="project" value="InterPro"/>
</dbReference>
<keyword evidence="2" id="KW-0479">Metal-binding</keyword>
<reference evidence="4" key="1">
    <citation type="submission" date="2016-10" db="EMBL/GenBank/DDBJ databases">
        <authorList>
            <person name="Varghese N."/>
            <person name="Submissions S."/>
        </authorList>
    </citation>
    <scope>NUCLEOTIDE SEQUENCE [LARGE SCALE GENOMIC DNA]</scope>
    <source>
        <strain evidence="4">DSM 44718</strain>
    </source>
</reference>
<dbReference type="SUPFAM" id="SSF48264">
    <property type="entry name" value="Cytochrome P450"/>
    <property type="match status" value="1"/>
</dbReference>
<dbReference type="InterPro" id="IPR001128">
    <property type="entry name" value="Cyt_P450"/>
</dbReference>
<dbReference type="InterPro" id="IPR017972">
    <property type="entry name" value="Cyt_P450_CS"/>
</dbReference>
<dbReference type="Pfam" id="PF00067">
    <property type="entry name" value="p450"/>
    <property type="match status" value="1"/>
</dbReference>
<evidence type="ECO:0000313" key="4">
    <source>
        <dbReference type="Proteomes" id="UP000199632"/>
    </source>
</evidence>
<dbReference type="Gene3D" id="1.10.630.10">
    <property type="entry name" value="Cytochrome P450"/>
    <property type="match status" value="1"/>
</dbReference>
<protein>
    <submittedName>
        <fullName evidence="3">Cytochrome P450</fullName>
    </submittedName>
</protein>
<organism evidence="3 4">
    <name type="scientific">Asanoa ishikariensis</name>
    <dbReference type="NCBI Taxonomy" id="137265"/>
    <lineage>
        <taxon>Bacteria</taxon>
        <taxon>Bacillati</taxon>
        <taxon>Actinomycetota</taxon>
        <taxon>Actinomycetes</taxon>
        <taxon>Micromonosporales</taxon>
        <taxon>Micromonosporaceae</taxon>
        <taxon>Asanoa</taxon>
    </lineage>
</organism>
<keyword evidence="2" id="KW-0408">Iron</keyword>
<dbReference type="InterPro" id="IPR036396">
    <property type="entry name" value="Cyt_P450_sf"/>
</dbReference>
<dbReference type="GO" id="GO:0006707">
    <property type="term" value="P:cholesterol catabolic process"/>
    <property type="evidence" value="ECO:0007669"/>
    <property type="project" value="TreeGrafter"/>
</dbReference>
<comment type="similarity">
    <text evidence="1 2">Belongs to the cytochrome P450 family.</text>
</comment>
<dbReference type="PANTHER" id="PTHR46696">
    <property type="entry name" value="P450, PUTATIVE (EUROFUNG)-RELATED"/>
    <property type="match status" value="1"/>
</dbReference>
<name>A0A1H3TA21_9ACTN</name>
<evidence type="ECO:0000256" key="2">
    <source>
        <dbReference type="RuleBase" id="RU000461"/>
    </source>
</evidence>
<keyword evidence="2" id="KW-0560">Oxidoreductase</keyword>
<evidence type="ECO:0000256" key="1">
    <source>
        <dbReference type="ARBA" id="ARBA00010617"/>
    </source>
</evidence>
<accession>A0A1H3TA21</accession>
<dbReference type="RefSeq" id="WP_090798756.1">
    <property type="nucleotide sequence ID" value="NZ_BOND01000002.1"/>
</dbReference>
<gene>
    <name evidence="3" type="ORF">SAMN05421684_5399</name>
</gene>
<dbReference type="EMBL" id="FNQB01000003">
    <property type="protein sequence ID" value="SDZ47074.1"/>
    <property type="molecule type" value="Genomic_DNA"/>
</dbReference>
<dbReference type="PANTHER" id="PTHR46696:SF4">
    <property type="entry name" value="BIOTIN BIOSYNTHESIS CYTOCHROME P450"/>
    <property type="match status" value="1"/>
</dbReference>
<keyword evidence="2" id="KW-0503">Monooxygenase</keyword>
<dbReference type="PROSITE" id="PS00086">
    <property type="entry name" value="CYTOCHROME_P450"/>
    <property type="match status" value="1"/>
</dbReference>
<evidence type="ECO:0000313" key="3">
    <source>
        <dbReference type="EMBL" id="SDZ47074.1"/>
    </source>
</evidence>
<dbReference type="InterPro" id="IPR002397">
    <property type="entry name" value="Cyt_P450_B"/>
</dbReference>
<keyword evidence="2" id="KW-0349">Heme</keyword>